<feature type="compositionally biased region" description="Gly residues" evidence="7">
    <location>
        <begin position="128"/>
        <end position="150"/>
    </location>
</feature>
<dbReference type="Pfam" id="PF00250">
    <property type="entry name" value="Forkhead"/>
    <property type="match status" value="1"/>
</dbReference>
<evidence type="ECO:0000313" key="10">
    <source>
        <dbReference type="RefSeq" id="XP_013919000.1"/>
    </source>
</evidence>
<dbReference type="InterPro" id="IPR050211">
    <property type="entry name" value="FOX_domain-containing"/>
</dbReference>
<dbReference type="InterPro" id="IPR001766">
    <property type="entry name" value="Fork_head_dom"/>
</dbReference>
<dbReference type="PROSITE" id="PS00657">
    <property type="entry name" value="FORK_HEAD_1"/>
    <property type="match status" value="1"/>
</dbReference>
<dbReference type="PRINTS" id="PR00053">
    <property type="entry name" value="FORKHEAD"/>
</dbReference>
<keyword evidence="4" id="KW-0804">Transcription</keyword>
<feature type="region of interest" description="Disordered" evidence="7">
    <location>
        <begin position="264"/>
        <end position="294"/>
    </location>
</feature>
<keyword evidence="3 6" id="KW-0238">DNA-binding</keyword>
<reference evidence="10" key="1">
    <citation type="submission" date="2025-08" db="UniProtKB">
        <authorList>
            <consortium name="RefSeq"/>
        </authorList>
    </citation>
    <scope>IDENTIFICATION</scope>
    <source>
        <tissue evidence="10">Skeletal muscle</tissue>
    </source>
</reference>
<dbReference type="GO" id="GO:0000981">
    <property type="term" value="F:DNA-binding transcription factor activity, RNA polymerase II-specific"/>
    <property type="evidence" value="ECO:0007669"/>
    <property type="project" value="TreeGrafter"/>
</dbReference>
<dbReference type="SUPFAM" id="SSF46785">
    <property type="entry name" value="Winged helix' DNA-binding domain"/>
    <property type="match status" value="1"/>
</dbReference>
<dbReference type="Gene3D" id="1.10.10.10">
    <property type="entry name" value="Winged helix-like DNA-binding domain superfamily/Winged helix DNA-binding domain"/>
    <property type="match status" value="1"/>
</dbReference>
<dbReference type="PROSITE" id="PS50039">
    <property type="entry name" value="FORK_HEAD_3"/>
    <property type="match status" value="1"/>
</dbReference>
<feature type="region of interest" description="Disordered" evidence="7">
    <location>
        <begin position="307"/>
        <end position="328"/>
    </location>
</feature>
<evidence type="ECO:0000256" key="5">
    <source>
        <dbReference type="ARBA" id="ARBA00023242"/>
    </source>
</evidence>
<feature type="region of interest" description="Disordered" evidence="7">
    <location>
        <begin position="109"/>
        <end position="192"/>
    </location>
</feature>
<protein>
    <submittedName>
        <fullName evidence="10">Forkhead box protein S1</fullName>
    </submittedName>
</protein>
<dbReference type="PROSITE" id="PS00658">
    <property type="entry name" value="FORK_HEAD_2"/>
    <property type="match status" value="1"/>
</dbReference>
<dbReference type="RefSeq" id="XP_013919000.1">
    <property type="nucleotide sequence ID" value="XM_014063525.1"/>
</dbReference>
<evidence type="ECO:0000256" key="6">
    <source>
        <dbReference type="PROSITE-ProRule" id="PRU00089"/>
    </source>
</evidence>
<evidence type="ECO:0000256" key="4">
    <source>
        <dbReference type="ARBA" id="ARBA00023163"/>
    </source>
</evidence>
<feature type="compositionally biased region" description="Polar residues" evidence="7">
    <location>
        <begin position="264"/>
        <end position="285"/>
    </location>
</feature>
<evidence type="ECO:0000259" key="8">
    <source>
        <dbReference type="PROSITE" id="PS50039"/>
    </source>
</evidence>
<dbReference type="PANTHER" id="PTHR11829">
    <property type="entry name" value="FORKHEAD BOX PROTEIN"/>
    <property type="match status" value="1"/>
</dbReference>
<evidence type="ECO:0000256" key="7">
    <source>
        <dbReference type="SAM" id="MobiDB-lite"/>
    </source>
</evidence>
<evidence type="ECO:0000256" key="1">
    <source>
        <dbReference type="ARBA" id="ARBA00004123"/>
    </source>
</evidence>
<sequence length="432" mass="46481">MRWRPRTHPSRPLFLPPSPLLRPPYSYIALIAMAIQGSPEQRLTLSGIYRFITSRFAYYRDNKQGWQNSIRHNLSLNDCFVKVSRDDQKPGKGSFWTLDPECHDMFQNGSFLRRRQRFTRKRRPSRAPGGGPGAKKGPRGGRGQPTGTGMPGEAIKREDGTPRADATGQGQSSSQAVPGAQGALPVNLFTGGQEGEDPALRCPEAHSPCAKLNPSKTAACFHLGPKAGLYSQPSGFCSPGSNYQVKGALLDDLEVAPLAERLPSLSSPEINGSLRNGPRSSQGKPQQEGKGAAPQAFGQLAPHFPALLGNGKAAQPGHRAYPSPTINSQEGYTKASVLPVFGYSNPESRGGGYQCRLQALNLCGNEPPWDHLLTSSAAAGNPAAALQPPSFVQLPGEQETWPGTPFSLQGGSNYPLGLPHCLYRTSSMFLFE</sequence>
<dbReference type="GO" id="GO:0000978">
    <property type="term" value="F:RNA polymerase II cis-regulatory region sequence-specific DNA binding"/>
    <property type="evidence" value="ECO:0007669"/>
    <property type="project" value="TreeGrafter"/>
</dbReference>
<name>A0A6I9Y9N8_9SAUR</name>
<comment type="subcellular location">
    <subcellularLocation>
        <location evidence="1 6">Nucleus</location>
    </subcellularLocation>
</comment>
<evidence type="ECO:0000256" key="2">
    <source>
        <dbReference type="ARBA" id="ARBA00023015"/>
    </source>
</evidence>
<evidence type="ECO:0000313" key="9">
    <source>
        <dbReference type="Proteomes" id="UP000504617"/>
    </source>
</evidence>
<dbReference type="GO" id="GO:0005634">
    <property type="term" value="C:nucleus"/>
    <property type="evidence" value="ECO:0007669"/>
    <property type="project" value="UniProtKB-SubCell"/>
</dbReference>
<keyword evidence="9" id="KW-1185">Reference proteome</keyword>
<feature type="domain" description="Fork-head" evidence="8">
    <location>
        <begin position="22"/>
        <end position="116"/>
    </location>
</feature>
<dbReference type="InterPro" id="IPR036390">
    <property type="entry name" value="WH_DNA-bd_sf"/>
</dbReference>
<dbReference type="FunFam" id="1.10.10.10:FF:000016">
    <property type="entry name" value="Forkhead box protein I1"/>
    <property type="match status" value="1"/>
</dbReference>
<proteinExistence type="predicted"/>
<dbReference type="PANTHER" id="PTHR11829:SF388">
    <property type="entry name" value="FORK HEAD DOMAIN-CONTAINING PROTEIN L1-RELATED"/>
    <property type="match status" value="1"/>
</dbReference>
<feature type="compositionally biased region" description="Basic residues" evidence="7">
    <location>
        <begin position="112"/>
        <end position="125"/>
    </location>
</feature>
<dbReference type="OrthoDB" id="5954824at2759"/>
<dbReference type="GO" id="GO:0009653">
    <property type="term" value="P:anatomical structure morphogenesis"/>
    <property type="evidence" value="ECO:0007669"/>
    <property type="project" value="TreeGrafter"/>
</dbReference>
<dbReference type="SMART" id="SM00339">
    <property type="entry name" value="FH"/>
    <property type="match status" value="1"/>
</dbReference>
<dbReference type="AlphaFoldDB" id="A0A6I9Y9N8"/>
<organism evidence="9 10">
    <name type="scientific">Thamnophis sirtalis</name>
    <dbReference type="NCBI Taxonomy" id="35019"/>
    <lineage>
        <taxon>Eukaryota</taxon>
        <taxon>Metazoa</taxon>
        <taxon>Chordata</taxon>
        <taxon>Craniata</taxon>
        <taxon>Vertebrata</taxon>
        <taxon>Euteleostomi</taxon>
        <taxon>Lepidosauria</taxon>
        <taxon>Squamata</taxon>
        <taxon>Bifurcata</taxon>
        <taxon>Unidentata</taxon>
        <taxon>Episquamata</taxon>
        <taxon>Toxicofera</taxon>
        <taxon>Serpentes</taxon>
        <taxon>Colubroidea</taxon>
        <taxon>Colubridae</taxon>
        <taxon>Natricinae</taxon>
        <taxon>Thamnophis</taxon>
    </lineage>
</organism>
<feature type="DNA-binding region" description="Fork-head" evidence="6">
    <location>
        <begin position="22"/>
        <end position="116"/>
    </location>
</feature>
<gene>
    <name evidence="10" type="primary">FOXS1</name>
</gene>
<dbReference type="CTD" id="2307"/>
<dbReference type="InterPro" id="IPR030456">
    <property type="entry name" value="TF_fork_head_CS_2"/>
</dbReference>
<keyword evidence="5 6" id="KW-0539">Nucleus</keyword>
<dbReference type="InterPro" id="IPR036388">
    <property type="entry name" value="WH-like_DNA-bd_sf"/>
</dbReference>
<dbReference type="GO" id="GO:0030154">
    <property type="term" value="P:cell differentiation"/>
    <property type="evidence" value="ECO:0007669"/>
    <property type="project" value="TreeGrafter"/>
</dbReference>
<dbReference type="Proteomes" id="UP000504617">
    <property type="component" value="Unplaced"/>
</dbReference>
<accession>A0A6I9Y9N8</accession>
<dbReference type="GeneID" id="106546615"/>
<evidence type="ECO:0000256" key="3">
    <source>
        <dbReference type="ARBA" id="ARBA00023125"/>
    </source>
</evidence>
<keyword evidence="2" id="KW-0805">Transcription regulation</keyword>
<dbReference type="InterPro" id="IPR018122">
    <property type="entry name" value="TF_fork_head_CS_1"/>
</dbReference>
<dbReference type="KEGG" id="tsr:106546615"/>